<dbReference type="SUPFAM" id="SSF51556">
    <property type="entry name" value="Metallo-dependent hydrolases"/>
    <property type="match status" value="1"/>
</dbReference>
<evidence type="ECO:0000313" key="3">
    <source>
        <dbReference type="EMBL" id="CAF4577059.1"/>
    </source>
</evidence>
<dbReference type="GO" id="GO:0043103">
    <property type="term" value="P:hypoxanthine salvage"/>
    <property type="evidence" value="ECO:0007669"/>
    <property type="project" value="TreeGrafter"/>
</dbReference>
<dbReference type="Gene3D" id="3.20.20.140">
    <property type="entry name" value="Metal-dependent hydrolases"/>
    <property type="match status" value="1"/>
</dbReference>
<dbReference type="InterPro" id="IPR032466">
    <property type="entry name" value="Metal_Hydrolase"/>
</dbReference>
<dbReference type="GO" id="GO:0004000">
    <property type="term" value="F:adenosine deaminase activity"/>
    <property type="evidence" value="ECO:0007669"/>
    <property type="project" value="TreeGrafter"/>
</dbReference>
<organism evidence="2 4">
    <name type="scientific">Rotaria magnacalcarata</name>
    <dbReference type="NCBI Taxonomy" id="392030"/>
    <lineage>
        <taxon>Eukaryota</taxon>
        <taxon>Metazoa</taxon>
        <taxon>Spiralia</taxon>
        <taxon>Gnathifera</taxon>
        <taxon>Rotifera</taxon>
        <taxon>Eurotatoria</taxon>
        <taxon>Bdelloidea</taxon>
        <taxon>Philodinida</taxon>
        <taxon>Philodinidae</taxon>
        <taxon>Rotaria</taxon>
    </lineage>
</organism>
<evidence type="ECO:0000256" key="1">
    <source>
        <dbReference type="SAM" id="MobiDB-lite"/>
    </source>
</evidence>
<gene>
    <name evidence="3" type="ORF">GIL414_LOCUS37936</name>
    <name evidence="2" type="ORF">KQP761_LOCUS27018</name>
</gene>
<proteinExistence type="predicted"/>
<dbReference type="EMBL" id="CAJNOW010014854">
    <property type="protein sequence ID" value="CAF1635653.1"/>
    <property type="molecule type" value="Genomic_DNA"/>
</dbReference>
<dbReference type="GO" id="GO:0006154">
    <property type="term" value="P:adenosine catabolic process"/>
    <property type="evidence" value="ECO:0007669"/>
    <property type="project" value="TreeGrafter"/>
</dbReference>
<dbReference type="PANTHER" id="PTHR11409">
    <property type="entry name" value="ADENOSINE DEAMINASE"/>
    <property type="match status" value="1"/>
</dbReference>
<dbReference type="GO" id="GO:0046103">
    <property type="term" value="P:inosine biosynthetic process"/>
    <property type="evidence" value="ECO:0007669"/>
    <property type="project" value="TreeGrafter"/>
</dbReference>
<dbReference type="Proteomes" id="UP000663834">
    <property type="component" value="Unassembled WGS sequence"/>
</dbReference>
<dbReference type="GO" id="GO:0060169">
    <property type="term" value="P:negative regulation of adenosine receptor signaling pathway"/>
    <property type="evidence" value="ECO:0007669"/>
    <property type="project" value="TreeGrafter"/>
</dbReference>
<dbReference type="Proteomes" id="UP000681720">
    <property type="component" value="Unassembled WGS sequence"/>
</dbReference>
<accession>A0A816DGF4</accession>
<name>A0A816DGF4_9BILA</name>
<dbReference type="PANTHER" id="PTHR11409:SF43">
    <property type="entry name" value="ADENOSINE DEAMINASE"/>
    <property type="match status" value="1"/>
</dbReference>
<dbReference type="OrthoDB" id="10028681at2759"/>
<dbReference type="AlphaFoldDB" id="A0A816DGF4"/>
<dbReference type="GO" id="GO:0005829">
    <property type="term" value="C:cytosol"/>
    <property type="evidence" value="ECO:0007669"/>
    <property type="project" value="TreeGrafter"/>
</dbReference>
<feature type="region of interest" description="Disordered" evidence="1">
    <location>
        <begin position="351"/>
        <end position="373"/>
    </location>
</feature>
<reference evidence="2" key="1">
    <citation type="submission" date="2021-02" db="EMBL/GenBank/DDBJ databases">
        <authorList>
            <person name="Nowell W R."/>
        </authorList>
    </citation>
    <scope>NUCLEOTIDE SEQUENCE</scope>
</reference>
<evidence type="ECO:0000313" key="4">
    <source>
        <dbReference type="Proteomes" id="UP000663834"/>
    </source>
</evidence>
<dbReference type="InterPro" id="IPR006330">
    <property type="entry name" value="Ado/ade_deaminase"/>
</dbReference>
<dbReference type="EMBL" id="CAJOBJ010098792">
    <property type="protein sequence ID" value="CAF4577059.1"/>
    <property type="molecule type" value="Genomic_DNA"/>
</dbReference>
<evidence type="ECO:0000313" key="2">
    <source>
        <dbReference type="EMBL" id="CAF1635653.1"/>
    </source>
</evidence>
<comment type="caution">
    <text evidence="2">The sequence shown here is derived from an EMBL/GenBank/DDBJ whole genome shotgun (WGS) entry which is preliminary data.</text>
</comment>
<sequence length="527" mass="61959">METDFETQLASNDSIITDSASFLPGDSSTFINSITSPTDFISEEIYRKRIMDHVHDLKTELQTGCHLDWLNEYEPSKHNPKIELNLLLHGVIRERTLLELALSKGINFSNDEQIIAEIFQNDYCLLQRICQELVSDQRQQRIIYTEILFRPDIFNFGTINSNIKLKDVIKMLIDCIRFFTTNNLVNGETNHLTESNPILNRTTMDTLTPTNINLLPIHIKIILSCNWKNVKSFNQFICLARTHPNEIVGIDFYGDEDDCRQYWHDFCKYTKILRYYHIQYQASMNNYRDLQLIDDVVNGLKIERLSEAYEIILSSKHMENILVKHDVHLILCPTSDYYAIANSQLDNILSTNRKKRKHQSTSSLANSNNEKDSSDIPSFCLINYLQSNLINYSIASSSPIRYKQNLSFIYQYLLDKNKKNFTCEHMQWLNENALKSSFASQQLKTKLINYMRKNYTNCYKQTILLQQFRQTTDKWQQEMNDTIDRNAQIAIDLAMKIHKEKLIKRQMHRQEIQTKLFEEDNDDSQQE</sequence>
<dbReference type="GO" id="GO:0009897">
    <property type="term" value="C:external side of plasma membrane"/>
    <property type="evidence" value="ECO:0007669"/>
    <property type="project" value="TreeGrafter"/>
</dbReference>
<protein>
    <submittedName>
        <fullName evidence="2">Uncharacterized protein</fullName>
    </submittedName>
</protein>